<evidence type="ECO:0000259" key="1">
    <source>
        <dbReference type="Pfam" id="PF02558"/>
    </source>
</evidence>
<name>A0A073KRN5_9BACI</name>
<comment type="caution">
    <text evidence="2">The sequence shown here is derived from an EMBL/GenBank/DDBJ whole genome shotgun (WGS) entry which is preliminary data.</text>
</comment>
<evidence type="ECO:0000313" key="3">
    <source>
        <dbReference type="Proteomes" id="UP000027778"/>
    </source>
</evidence>
<evidence type="ECO:0000313" key="2">
    <source>
        <dbReference type="EMBL" id="KEK25038.1"/>
    </source>
</evidence>
<feature type="domain" description="Ketopantoate reductase N-terminal" evidence="1">
    <location>
        <begin position="4"/>
        <end position="47"/>
    </location>
</feature>
<keyword evidence="3" id="KW-1185">Reference proteome</keyword>
<sequence>MRFLIVGAGVIGGYFGGRLIQKGVSLVLVEQRILGRLKQTIESFEIQENMVHKKKIKNNILLQQKALEK</sequence>
<dbReference type="AlphaFoldDB" id="A0A073KRN5"/>
<accession>A0A073KRN5</accession>
<reference evidence="2 3" key="1">
    <citation type="submission" date="2014-06" db="EMBL/GenBank/DDBJ databases">
        <title>Draft genome sequence of Bacillus gaemokensis JCM 15801 (MCCC 1A00707).</title>
        <authorList>
            <person name="Lai Q."/>
            <person name="Liu Y."/>
            <person name="Shao Z."/>
        </authorList>
    </citation>
    <scope>NUCLEOTIDE SEQUENCE [LARGE SCALE GENOMIC DNA]</scope>
    <source>
        <strain evidence="2 3">JCM 15801</strain>
    </source>
</reference>
<dbReference type="Proteomes" id="UP000027778">
    <property type="component" value="Unassembled WGS sequence"/>
</dbReference>
<dbReference type="EMBL" id="JOTM01000003">
    <property type="protein sequence ID" value="KEK25038.1"/>
    <property type="molecule type" value="Genomic_DNA"/>
</dbReference>
<dbReference type="Gene3D" id="3.40.50.720">
    <property type="entry name" value="NAD(P)-binding Rossmann-like Domain"/>
    <property type="match status" value="1"/>
</dbReference>
<gene>
    <name evidence="2" type="ORF">BAGA_18250</name>
</gene>
<dbReference type="RefSeq" id="WP_033673694.1">
    <property type="nucleotide sequence ID" value="NZ_JOTM01000003.1"/>
</dbReference>
<organism evidence="2 3">
    <name type="scientific">Bacillus gaemokensis</name>
    <dbReference type="NCBI Taxonomy" id="574375"/>
    <lineage>
        <taxon>Bacteria</taxon>
        <taxon>Bacillati</taxon>
        <taxon>Bacillota</taxon>
        <taxon>Bacilli</taxon>
        <taxon>Bacillales</taxon>
        <taxon>Bacillaceae</taxon>
        <taxon>Bacillus</taxon>
        <taxon>Bacillus cereus group</taxon>
    </lineage>
</organism>
<dbReference type="Pfam" id="PF02558">
    <property type="entry name" value="ApbA"/>
    <property type="match status" value="1"/>
</dbReference>
<protein>
    <recommendedName>
        <fullName evidence="1">Ketopantoate reductase N-terminal domain-containing protein</fullName>
    </recommendedName>
</protein>
<proteinExistence type="predicted"/>
<dbReference type="InterPro" id="IPR013332">
    <property type="entry name" value="KPR_N"/>
</dbReference>